<dbReference type="EMBL" id="LSRX01000185">
    <property type="protein sequence ID" value="OLQ05436.1"/>
    <property type="molecule type" value="Genomic_DNA"/>
</dbReference>
<dbReference type="Gene3D" id="1.20.1540.10">
    <property type="entry name" value="Rhomboid-like"/>
    <property type="match status" value="1"/>
</dbReference>
<name>A0A1Q9EDB8_SYMMI</name>
<dbReference type="Proteomes" id="UP000186817">
    <property type="component" value="Unassembled WGS sequence"/>
</dbReference>
<evidence type="ECO:0000256" key="1">
    <source>
        <dbReference type="ARBA" id="ARBA00004141"/>
    </source>
</evidence>
<dbReference type="InterPro" id="IPR035952">
    <property type="entry name" value="Rhomboid-like_sf"/>
</dbReference>
<dbReference type="GO" id="GO:0016020">
    <property type="term" value="C:membrane"/>
    <property type="evidence" value="ECO:0007669"/>
    <property type="project" value="UniProtKB-SubCell"/>
</dbReference>
<comment type="similarity">
    <text evidence="2">Belongs to the peptidase S54 family.</text>
</comment>
<evidence type="ECO:0000313" key="8">
    <source>
        <dbReference type="EMBL" id="OLQ05436.1"/>
    </source>
</evidence>
<reference evidence="8 9" key="1">
    <citation type="submission" date="2016-02" db="EMBL/GenBank/DDBJ databases">
        <title>Genome analysis of coral dinoflagellate symbionts highlights evolutionary adaptations to a symbiotic lifestyle.</title>
        <authorList>
            <person name="Aranda M."/>
            <person name="Li Y."/>
            <person name="Liew Y.J."/>
            <person name="Baumgarten S."/>
            <person name="Simakov O."/>
            <person name="Wilson M."/>
            <person name="Piel J."/>
            <person name="Ashoor H."/>
            <person name="Bougouffa S."/>
            <person name="Bajic V.B."/>
            <person name="Ryu T."/>
            <person name="Ravasi T."/>
            <person name="Bayer T."/>
            <person name="Micklem G."/>
            <person name="Kim H."/>
            <person name="Bhak J."/>
            <person name="Lajeunesse T.C."/>
            <person name="Voolstra C.R."/>
        </authorList>
    </citation>
    <scope>NUCLEOTIDE SEQUENCE [LARGE SCALE GENOMIC DNA]</scope>
    <source>
        <strain evidence="8 9">CCMP2467</strain>
    </source>
</reference>
<dbReference type="SUPFAM" id="SSF144091">
    <property type="entry name" value="Rhomboid-like"/>
    <property type="match status" value="1"/>
</dbReference>
<dbReference type="Pfam" id="PF01694">
    <property type="entry name" value="Rhomboid"/>
    <property type="match status" value="1"/>
</dbReference>
<organism evidence="8 9">
    <name type="scientific">Symbiodinium microadriaticum</name>
    <name type="common">Dinoflagellate</name>
    <name type="synonym">Zooxanthella microadriatica</name>
    <dbReference type="NCBI Taxonomy" id="2951"/>
    <lineage>
        <taxon>Eukaryota</taxon>
        <taxon>Sar</taxon>
        <taxon>Alveolata</taxon>
        <taxon>Dinophyceae</taxon>
        <taxon>Suessiales</taxon>
        <taxon>Symbiodiniaceae</taxon>
        <taxon>Symbiodinium</taxon>
    </lineage>
</organism>
<dbReference type="GO" id="GO:0004252">
    <property type="term" value="F:serine-type endopeptidase activity"/>
    <property type="evidence" value="ECO:0007669"/>
    <property type="project" value="InterPro"/>
</dbReference>
<keyword evidence="4" id="KW-0378">Hydrolase</keyword>
<dbReference type="AlphaFoldDB" id="A0A1Q9EDB8"/>
<keyword evidence="6" id="KW-0472">Membrane</keyword>
<comment type="caution">
    <text evidence="8">The sequence shown here is derived from an EMBL/GenBank/DDBJ whole genome shotgun (WGS) entry which is preliminary data.</text>
</comment>
<evidence type="ECO:0000256" key="4">
    <source>
        <dbReference type="ARBA" id="ARBA00022801"/>
    </source>
</evidence>
<feature type="domain" description="Peptidase S54 rhomboid" evidence="7">
    <location>
        <begin position="67"/>
        <end position="121"/>
    </location>
</feature>
<evidence type="ECO:0000256" key="2">
    <source>
        <dbReference type="ARBA" id="ARBA00009045"/>
    </source>
</evidence>
<keyword evidence="9" id="KW-1185">Reference proteome</keyword>
<evidence type="ECO:0000313" key="9">
    <source>
        <dbReference type="Proteomes" id="UP000186817"/>
    </source>
</evidence>
<dbReference type="InterPro" id="IPR022764">
    <property type="entry name" value="Peptidase_S54_rhomboid_dom"/>
</dbReference>
<protein>
    <recommendedName>
        <fullName evidence="7">Peptidase S54 rhomboid domain-containing protein</fullName>
    </recommendedName>
</protein>
<evidence type="ECO:0000256" key="3">
    <source>
        <dbReference type="ARBA" id="ARBA00022692"/>
    </source>
</evidence>
<dbReference type="OrthoDB" id="417080at2759"/>
<dbReference type="PANTHER" id="PTHR43731">
    <property type="entry name" value="RHOMBOID PROTEASE"/>
    <property type="match status" value="1"/>
</dbReference>
<dbReference type="InterPro" id="IPR050925">
    <property type="entry name" value="Rhomboid_protease_S54"/>
</dbReference>
<evidence type="ECO:0000259" key="7">
    <source>
        <dbReference type="Pfam" id="PF01694"/>
    </source>
</evidence>
<keyword evidence="3" id="KW-0812">Transmembrane</keyword>
<evidence type="ECO:0000256" key="5">
    <source>
        <dbReference type="ARBA" id="ARBA00022989"/>
    </source>
</evidence>
<dbReference type="OMA" id="WWRAVTH"/>
<sequence>MVGGYFEQELEYVLCMGPLVLAMWAMPTLHEAVTGQCSGGRQTLFSPAEMLQMHGRWMLNKPALQSGEWWRAVTHMFVHKDMDHLLQNLRGMLANGFVAFSEFGWQGPYGVFFCSGILAGLNTPGRAFQTEAQLEGSLPRVPDRLGPVAIPETARGWWDALRHRTAQASAPLVEARTEGCGASAGVSGLMGFGLGTFLYQLWEAESYGGRGSSRGDGRRRDARQRTAVESMASLLNLVQSAQFLAEEWRSMKGEAGLTGVDHVGHLTGFGVGFALALLSKAWWPQLSP</sequence>
<keyword evidence="5" id="KW-1133">Transmembrane helix</keyword>
<proteinExistence type="inferred from homology"/>
<dbReference type="PANTHER" id="PTHR43731:SF14">
    <property type="entry name" value="PRESENILIN-ASSOCIATED RHOMBOID-LIKE PROTEIN, MITOCHONDRIAL"/>
    <property type="match status" value="1"/>
</dbReference>
<comment type="subcellular location">
    <subcellularLocation>
        <location evidence="1">Membrane</location>
        <topology evidence="1">Multi-pass membrane protein</topology>
    </subcellularLocation>
</comment>
<evidence type="ECO:0000256" key="6">
    <source>
        <dbReference type="ARBA" id="ARBA00023136"/>
    </source>
</evidence>
<gene>
    <name evidence="8" type="ORF">AK812_SmicGene11382</name>
</gene>
<accession>A0A1Q9EDB8</accession>